<feature type="compositionally biased region" description="Pro residues" evidence="1">
    <location>
        <begin position="50"/>
        <end position="78"/>
    </location>
</feature>
<gene>
    <name evidence="2" type="ORF">IAD42_05085</name>
</gene>
<name>A0A9D1K9L0_9FIRM</name>
<comment type="caution">
    <text evidence="2">The sequence shown here is derived from an EMBL/GenBank/DDBJ whole genome shotgun (WGS) entry which is preliminary data.</text>
</comment>
<dbReference type="EMBL" id="DVJS01000126">
    <property type="protein sequence ID" value="HIS97332.1"/>
    <property type="molecule type" value="Genomic_DNA"/>
</dbReference>
<evidence type="ECO:0000313" key="3">
    <source>
        <dbReference type="Proteomes" id="UP000886876"/>
    </source>
</evidence>
<organism evidence="2 3">
    <name type="scientific">Candidatus Scatomorpha pullistercoris</name>
    <dbReference type="NCBI Taxonomy" id="2840929"/>
    <lineage>
        <taxon>Bacteria</taxon>
        <taxon>Bacillati</taxon>
        <taxon>Bacillota</taxon>
        <taxon>Clostridia</taxon>
        <taxon>Eubacteriales</taxon>
        <taxon>Candidatus Scatomorpha</taxon>
    </lineage>
</organism>
<sequence length="98" mass="10649">MKKPFYKRWWFWAIVAFVVIGAVGSAMEKDDAPMQSTAPTQEATAMPEPIAEPTPEPMVEPTPEPTPTETPEPAPEPTPEATDAPGDVMVWIPQSGSK</sequence>
<proteinExistence type="predicted"/>
<evidence type="ECO:0000256" key="1">
    <source>
        <dbReference type="SAM" id="MobiDB-lite"/>
    </source>
</evidence>
<reference evidence="2" key="2">
    <citation type="journal article" date="2021" name="PeerJ">
        <title>Extensive microbial diversity within the chicken gut microbiome revealed by metagenomics and culture.</title>
        <authorList>
            <person name="Gilroy R."/>
            <person name="Ravi A."/>
            <person name="Getino M."/>
            <person name="Pursley I."/>
            <person name="Horton D.L."/>
            <person name="Alikhan N.F."/>
            <person name="Baker D."/>
            <person name="Gharbi K."/>
            <person name="Hall N."/>
            <person name="Watson M."/>
            <person name="Adriaenssens E.M."/>
            <person name="Foster-Nyarko E."/>
            <person name="Jarju S."/>
            <person name="Secka A."/>
            <person name="Antonio M."/>
            <person name="Oren A."/>
            <person name="Chaudhuri R.R."/>
            <person name="La Ragione R."/>
            <person name="Hildebrand F."/>
            <person name="Pallen M.J."/>
        </authorList>
    </citation>
    <scope>NUCLEOTIDE SEQUENCE</scope>
    <source>
        <strain evidence="2">ChiHecec3B27-6122</strain>
    </source>
</reference>
<accession>A0A9D1K9L0</accession>
<dbReference type="Proteomes" id="UP000886876">
    <property type="component" value="Unassembled WGS sequence"/>
</dbReference>
<feature type="non-terminal residue" evidence="2">
    <location>
        <position position="98"/>
    </location>
</feature>
<protein>
    <submittedName>
        <fullName evidence="2">Uncharacterized protein</fullName>
    </submittedName>
</protein>
<reference evidence="2" key="1">
    <citation type="submission" date="2020-10" db="EMBL/GenBank/DDBJ databases">
        <authorList>
            <person name="Gilroy R."/>
        </authorList>
    </citation>
    <scope>NUCLEOTIDE SEQUENCE</scope>
    <source>
        <strain evidence="2">ChiHecec3B27-6122</strain>
    </source>
</reference>
<feature type="compositionally biased region" description="Polar residues" evidence="1">
    <location>
        <begin position="34"/>
        <end position="43"/>
    </location>
</feature>
<dbReference type="AlphaFoldDB" id="A0A9D1K9L0"/>
<feature type="region of interest" description="Disordered" evidence="1">
    <location>
        <begin position="27"/>
        <end position="98"/>
    </location>
</feature>
<evidence type="ECO:0000313" key="2">
    <source>
        <dbReference type="EMBL" id="HIS97332.1"/>
    </source>
</evidence>